<dbReference type="AlphaFoldDB" id="A0AAP0RBI6"/>
<name>A0AAP0RBI6_LIQFO</name>
<keyword evidence="2" id="KW-1185">Reference proteome</keyword>
<gene>
    <name evidence="1" type="ORF">L1049_021877</name>
</gene>
<proteinExistence type="predicted"/>
<comment type="caution">
    <text evidence="1">The sequence shown here is derived from an EMBL/GenBank/DDBJ whole genome shotgun (WGS) entry which is preliminary data.</text>
</comment>
<reference evidence="1 2" key="1">
    <citation type="journal article" date="2024" name="Plant J.">
        <title>Genome sequences and population genomics reveal climatic adaptation and genomic divergence between two closely related sweetgum species.</title>
        <authorList>
            <person name="Xu W.Q."/>
            <person name="Ren C.Q."/>
            <person name="Zhang X.Y."/>
            <person name="Comes H.P."/>
            <person name="Liu X.H."/>
            <person name="Li Y.G."/>
            <person name="Kettle C.J."/>
            <person name="Jalonen R."/>
            <person name="Gaisberger H."/>
            <person name="Ma Y.Z."/>
            <person name="Qiu Y.X."/>
        </authorList>
    </citation>
    <scope>NUCLEOTIDE SEQUENCE [LARGE SCALE GENOMIC DNA]</scope>
    <source>
        <strain evidence="1">Hangzhou</strain>
    </source>
</reference>
<organism evidence="1 2">
    <name type="scientific">Liquidambar formosana</name>
    <name type="common">Formosan gum</name>
    <dbReference type="NCBI Taxonomy" id="63359"/>
    <lineage>
        <taxon>Eukaryota</taxon>
        <taxon>Viridiplantae</taxon>
        <taxon>Streptophyta</taxon>
        <taxon>Embryophyta</taxon>
        <taxon>Tracheophyta</taxon>
        <taxon>Spermatophyta</taxon>
        <taxon>Magnoliopsida</taxon>
        <taxon>eudicotyledons</taxon>
        <taxon>Gunneridae</taxon>
        <taxon>Pentapetalae</taxon>
        <taxon>Saxifragales</taxon>
        <taxon>Altingiaceae</taxon>
        <taxon>Liquidambar</taxon>
    </lineage>
</organism>
<protein>
    <submittedName>
        <fullName evidence="1">Uncharacterized protein</fullName>
    </submittedName>
</protein>
<accession>A0AAP0RBI6</accession>
<dbReference type="PANTHER" id="PTHR34837:SF1">
    <property type="entry name" value="LOW PROTEIN: ZINC FINGER CCCH DOMAIN PROTEIN"/>
    <property type="match status" value="1"/>
</dbReference>
<dbReference type="PANTHER" id="PTHR34837">
    <property type="entry name" value="OS05G0595500 PROTEIN"/>
    <property type="match status" value="1"/>
</dbReference>
<evidence type="ECO:0000313" key="1">
    <source>
        <dbReference type="EMBL" id="KAK9274626.1"/>
    </source>
</evidence>
<dbReference type="EMBL" id="JBBPBK010000011">
    <property type="protein sequence ID" value="KAK9274626.1"/>
    <property type="molecule type" value="Genomic_DNA"/>
</dbReference>
<sequence length="172" mass="18680">MGRPQGNAWKGVPNWPSPVANGFIPFHNGPPPVGFHPVMQQFSAPPMFGVRPSMELNHPGVPYHISDADRFSGHVRPFGWRNPVDDSCPPPLHGWDANNGVGGDGSHMYGRLDWDHNRTLTSGGGWETSGDIWKGKNAGSTMELPSAYQKEDKTIRTVDEVSACHSGPATSK</sequence>
<evidence type="ECO:0000313" key="2">
    <source>
        <dbReference type="Proteomes" id="UP001415857"/>
    </source>
</evidence>
<dbReference type="Proteomes" id="UP001415857">
    <property type="component" value="Unassembled WGS sequence"/>
</dbReference>